<feature type="active site" description="Nucleophile" evidence="7">
    <location>
        <position position="194"/>
    </location>
</feature>
<dbReference type="GO" id="GO:0004152">
    <property type="term" value="F:dihydroorotate dehydrogenase activity"/>
    <property type="evidence" value="ECO:0007669"/>
    <property type="project" value="UniProtKB-UniRule"/>
</dbReference>
<dbReference type="GO" id="GO:0044205">
    <property type="term" value="P:'de novo' UMP biosynthetic process"/>
    <property type="evidence" value="ECO:0007669"/>
    <property type="project" value="UniProtKB-UniRule"/>
</dbReference>
<feature type="binding site" evidence="7">
    <location>
        <begin position="134"/>
        <end position="138"/>
    </location>
    <ligand>
        <name>substrate</name>
    </ligand>
</feature>
<evidence type="ECO:0000256" key="4">
    <source>
        <dbReference type="ARBA" id="ARBA00022643"/>
    </source>
</evidence>
<dbReference type="CDD" id="cd04740">
    <property type="entry name" value="DHOD_1B_like"/>
    <property type="match status" value="1"/>
</dbReference>
<feature type="binding site" evidence="7">
    <location>
        <begin position="308"/>
        <end position="309"/>
    </location>
    <ligand>
        <name>FMN</name>
        <dbReference type="ChEBI" id="CHEBI:58210"/>
    </ligand>
</feature>
<dbReference type="InterPro" id="IPR049622">
    <property type="entry name" value="Dihydroorotate_DH_I"/>
</dbReference>
<sequence length="368" mass="39326">MAPVWPAQSTHVPAARRCVRLVRSSLRTNWVGTPMVPRRTPMRDMDERAKENETMNETTSSVYEPHEWKHGTVVAGIPWRNPVGTASGTFQVDACGQFYDVSQLGAVTTKGVSPVPWLGNPGVRTAECPAGTVNAVGLQNPGVDHYLEYDLPKLKNMGATVVSNVAGHCDDDYAQVVAKLADSDADMLEINVSCPNVTHGGMSVGTDPMALSRLMERLRPMTDKPMIVKLTPNVTDITAIAKAAVESGADALSMINTLVGMRINIKTGEPIIANRTGGVSGPAVFPVGLACVWRVRTALPDVPIIGIGGIDSGEKALEYLYAGANAVEVGGAALYDPTAPIRVARELDDLLDSRPQLAHKLVKGDTWR</sequence>
<dbReference type="GO" id="GO:0005737">
    <property type="term" value="C:cytoplasm"/>
    <property type="evidence" value="ECO:0007669"/>
    <property type="project" value="UniProtKB-SubCell"/>
</dbReference>
<dbReference type="UniPathway" id="UPA00070"/>
<dbReference type="NCBIfam" id="TIGR01037">
    <property type="entry name" value="pyrD_sub1_fam"/>
    <property type="match status" value="1"/>
</dbReference>
<name>A0A806FQW8_BIFAN</name>
<evidence type="ECO:0000256" key="3">
    <source>
        <dbReference type="ARBA" id="ARBA00022630"/>
    </source>
</evidence>
<dbReference type="Gene3D" id="3.20.20.70">
    <property type="entry name" value="Aldolase class I"/>
    <property type="match status" value="1"/>
</dbReference>
<dbReference type="SUPFAM" id="SSF51395">
    <property type="entry name" value="FMN-linked oxidoreductases"/>
    <property type="match status" value="1"/>
</dbReference>
<dbReference type="InterPro" id="IPR005720">
    <property type="entry name" value="Dihydroorotate_DH_cat"/>
</dbReference>
<reference evidence="9 10" key="1">
    <citation type="journal article" date="2011" name="J. Bacteriol.">
        <title>Genome Sequence of the Probiotic Strain Bifidobacterium animalis subsp. lactis CNCM I-2494.</title>
        <authorList>
            <person name="Chervaux C."/>
            <person name="Grimaldi C."/>
            <person name="Bolotin A."/>
            <person name="Quinquis B."/>
            <person name="Legrain-Raspaud S."/>
            <person name="van Hylckama Vlieg J.E."/>
            <person name="Denariaz G."/>
            <person name="Smokvina T."/>
        </authorList>
    </citation>
    <scope>NUCLEOTIDE SEQUENCE [LARGE SCALE GENOMIC DNA]</scope>
    <source>
        <strain evidence="9 10">CNCM I-2494</strain>
    </source>
</reference>
<dbReference type="InterPro" id="IPR024920">
    <property type="entry name" value="Dihydroorotate_DH_1"/>
</dbReference>
<dbReference type="AlphaFoldDB" id="A0A806FQW8"/>
<dbReference type="EMBL" id="CP002915">
    <property type="protein sequence ID" value="AEK30328.1"/>
    <property type="molecule type" value="Genomic_DNA"/>
</dbReference>
<evidence type="ECO:0000256" key="2">
    <source>
        <dbReference type="ARBA" id="ARBA00008008"/>
    </source>
</evidence>
<evidence type="ECO:0000256" key="5">
    <source>
        <dbReference type="ARBA" id="ARBA00022975"/>
    </source>
</evidence>
<feature type="binding site" evidence="7">
    <location>
        <position position="87"/>
    </location>
    <ligand>
        <name>FMN</name>
        <dbReference type="ChEBI" id="CHEBI:58210"/>
    </ligand>
</feature>
<feature type="binding site" evidence="7">
    <location>
        <position position="191"/>
    </location>
    <ligand>
        <name>substrate</name>
    </ligand>
</feature>
<feature type="domain" description="Dihydroorotate dehydrogenase catalytic" evidence="8">
    <location>
        <begin position="73"/>
        <end position="351"/>
    </location>
</feature>
<comment type="catalytic activity">
    <reaction evidence="7">
        <text>(S)-dihydroorotate + A = orotate + AH2</text>
        <dbReference type="Rhea" id="RHEA:18073"/>
        <dbReference type="ChEBI" id="CHEBI:13193"/>
        <dbReference type="ChEBI" id="CHEBI:17499"/>
        <dbReference type="ChEBI" id="CHEBI:30839"/>
        <dbReference type="ChEBI" id="CHEBI:30864"/>
    </reaction>
</comment>
<feature type="binding site" evidence="7">
    <location>
        <begin position="256"/>
        <end position="257"/>
    </location>
    <ligand>
        <name>substrate</name>
    </ligand>
</feature>
<comment type="subcellular location">
    <subcellularLocation>
        <location evidence="7">Cytoplasm</location>
    </subcellularLocation>
</comment>
<evidence type="ECO:0000256" key="7">
    <source>
        <dbReference type="HAMAP-Rule" id="MF_00224"/>
    </source>
</evidence>
<dbReference type="Proteomes" id="UP000008394">
    <property type="component" value="Chromosome"/>
</dbReference>
<proteinExistence type="inferred from homology"/>
<dbReference type="EC" id="1.3.-.-" evidence="7"/>
<keyword evidence="6 7" id="KW-0560">Oxidoreductase</keyword>
<dbReference type="PANTHER" id="PTHR48109:SF1">
    <property type="entry name" value="DIHYDROOROTATE DEHYDROGENASE (FUMARATE)"/>
    <property type="match status" value="1"/>
</dbReference>
<dbReference type="InterPro" id="IPR033888">
    <property type="entry name" value="DHOD_1B"/>
</dbReference>
<dbReference type="InterPro" id="IPR050074">
    <property type="entry name" value="DHO_dehydrogenase"/>
</dbReference>
<comment type="caution">
    <text evidence="7">Lacks conserved residue(s) required for the propagation of feature annotation.</text>
</comment>
<dbReference type="NCBIfam" id="NF005574">
    <property type="entry name" value="PRK07259.1"/>
    <property type="match status" value="1"/>
</dbReference>
<comment type="cofactor">
    <cofactor evidence="7">
        <name>FMN</name>
        <dbReference type="ChEBI" id="CHEBI:58210"/>
    </cofactor>
    <text evidence="7">Binds 1 FMN per subunit.</text>
</comment>
<feature type="binding site" evidence="7">
    <location>
        <position position="191"/>
    </location>
    <ligand>
        <name>FMN</name>
        <dbReference type="ChEBI" id="CHEBI:58210"/>
    </ligand>
</feature>
<dbReference type="PANTHER" id="PTHR48109">
    <property type="entry name" value="DIHYDROOROTATE DEHYDROGENASE (QUINONE), MITOCHONDRIAL-RELATED"/>
    <property type="match status" value="1"/>
</dbReference>
<feature type="binding site" evidence="7">
    <location>
        <begin position="110"/>
        <end position="111"/>
    </location>
    <ligand>
        <name>FMN</name>
        <dbReference type="ChEBI" id="CHEBI:58210"/>
    </ligand>
</feature>
<keyword evidence="4 7" id="KW-0288">FMN</keyword>
<dbReference type="KEGG" id="bnm:BALAC2494_00256"/>
<evidence type="ECO:0000313" key="10">
    <source>
        <dbReference type="Proteomes" id="UP000008394"/>
    </source>
</evidence>
<evidence type="ECO:0000256" key="6">
    <source>
        <dbReference type="ARBA" id="ARBA00023002"/>
    </source>
</evidence>
<comment type="pathway">
    <text evidence="1 7">Pyrimidine metabolism; UMP biosynthesis via de novo pathway.</text>
</comment>
<protein>
    <recommendedName>
        <fullName evidence="7">Dihydroorotate dehydrogenase</fullName>
        <shortName evidence="7">DHOD</shortName>
        <shortName evidence="7">DHODase</shortName>
        <shortName evidence="7">DHOdehase</shortName>
        <ecNumber evidence="7">1.3.-.-</ecNumber>
    </recommendedName>
</protein>
<evidence type="ECO:0000259" key="8">
    <source>
        <dbReference type="Pfam" id="PF01180"/>
    </source>
</evidence>
<dbReference type="GO" id="GO:0006207">
    <property type="term" value="P:'de novo' pyrimidine nucleobase biosynthetic process"/>
    <property type="evidence" value="ECO:0007669"/>
    <property type="project" value="InterPro"/>
</dbReference>
<feature type="binding site" evidence="7">
    <location>
        <position position="281"/>
    </location>
    <ligand>
        <name>FMN</name>
        <dbReference type="ChEBI" id="CHEBI:58210"/>
    </ligand>
</feature>
<keyword evidence="7" id="KW-0963">Cytoplasm</keyword>
<feature type="binding site" evidence="7">
    <location>
        <position position="255"/>
    </location>
    <ligand>
        <name>FMN</name>
        <dbReference type="ChEBI" id="CHEBI:58210"/>
    </ligand>
</feature>
<keyword evidence="5 7" id="KW-0665">Pyrimidine biosynthesis</keyword>
<accession>A0A806FQW8</accession>
<dbReference type="FunFam" id="3.20.20.70:FF:000027">
    <property type="entry name" value="Dihydropyrimidine dehydrogenase [NADP(+)]"/>
    <property type="match status" value="1"/>
</dbReference>
<organism evidence="9 10">
    <name type="scientific">Bifidobacterium animalis subsp. lactis CNCM I-2494</name>
    <dbReference type="NCBI Taxonomy" id="1042403"/>
    <lineage>
        <taxon>Bacteria</taxon>
        <taxon>Bacillati</taxon>
        <taxon>Actinomycetota</taxon>
        <taxon>Actinomycetes</taxon>
        <taxon>Bifidobacteriales</taxon>
        <taxon>Bifidobacteriaceae</taxon>
        <taxon>Bifidobacterium</taxon>
    </lineage>
</organism>
<gene>
    <name evidence="7" type="primary">pyrD</name>
    <name evidence="9" type="ORF">BALAC2494_00256</name>
</gene>
<feature type="binding site" evidence="7">
    <location>
        <position position="229"/>
    </location>
    <ligand>
        <name>FMN</name>
        <dbReference type="ChEBI" id="CHEBI:58210"/>
    </ligand>
</feature>
<dbReference type="Pfam" id="PF01180">
    <property type="entry name" value="DHO_dh"/>
    <property type="match status" value="1"/>
</dbReference>
<dbReference type="InterPro" id="IPR001295">
    <property type="entry name" value="Dihydroorotate_DH_CS"/>
</dbReference>
<comment type="similarity">
    <text evidence="2 7">Belongs to the dihydroorotate dehydrogenase family. Type 1 subfamily.</text>
</comment>
<feature type="binding site" evidence="7">
    <location>
        <position position="110"/>
    </location>
    <ligand>
        <name>substrate</name>
    </ligand>
</feature>
<keyword evidence="3 7" id="KW-0285">Flavoprotein</keyword>
<comment type="function">
    <text evidence="7">Catalyzes the conversion of dihydroorotate to orotate.</text>
</comment>
<evidence type="ECO:0000256" key="1">
    <source>
        <dbReference type="ARBA" id="ARBA00004725"/>
    </source>
</evidence>
<dbReference type="InterPro" id="IPR013785">
    <property type="entry name" value="Aldolase_TIM"/>
</dbReference>
<dbReference type="PROSITE" id="PS00912">
    <property type="entry name" value="DHODEHASE_2"/>
    <property type="match status" value="1"/>
</dbReference>
<evidence type="ECO:0000313" key="9">
    <source>
        <dbReference type="EMBL" id="AEK30328.1"/>
    </source>
</evidence>
<dbReference type="HAMAP" id="MF_00224">
    <property type="entry name" value="DHO_dh_type1"/>
    <property type="match status" value="1"/>
</dbReference>
<feature type="binding site" evidence="7">
    <location>
        <position position="164"/>
    </location>
    <ligand>
        <name>FMN</name>
        <dbReference type="ChEBI" id="CHEBI:58210"/>
    </ligand>
</feature>